<dbReference type="RefSeq" id="WP_210801601.1">
    <property type="nucleotide sequence ID" value="NZ_JAGQDE010000006.1"/>
</dbReference>
<comment type="caution">
    <text evidence="3">The sequence shown here is derived from an EMBL/GenBank/DDBJ whole genome shotgun (WGS) entry which is preliminary data.</text>
</comment>
<dbReference type="EMBL" id="JAGQDE010000006">
    <property type="protein sequence ID" value="MBQ0959084.1"/>
    <property type="molecule type" value="Genomic_DNA"/>
</dbReference>
<keyword evidence="4" id="KW-1185">Reference proteome</keyword>
<dbReference type="InterPro" id="IPR018931">
    <property type="entry name" value="DUF2520"/>
</dbReference>
<dbReference type="Gene3D" id="1.10.1040.20">
    <property type="entry name" value="ProC-like, C-terminal domain"/>
    <property type="match status" value="1"/>
</dbReference>
<dbReference type="InterPro" id="IPR037108">
    <property type="entry name" value="TM1727-like_C_sf"/>
</dbReference>
<name>A0A941BKX6_9BURK</name>
<dbReference type="SUPFAM" id="SSF48179">
    <property type="entry name" value="6-phosphogluconate dehydrogenase C-terminal domain-like"/>
    <property type="match status" value="1"/>
</dbReference>
<dbReference type="PANTHER" id="PTHR40459:SF1">
    <property type="entry name" value="CONSERVED HYPOTHETICAL ALANINE AND LEUCINE RICH PROTEIN"/>
    <property type="match status" value="1"/>
</dbReference>
<dbReference type="PANTHER" id="PTHR40459">
    <property type="entry name" value="CONSERVED HYPOTHETICAL ALANINE AND LEUCINE RICH PROTEIN"/>
    <property type="match status" value="1"/>
</dbReference>
<reference evidence="3" key="1">
    <citation type="submission" date="2021-04" db="EMBL/GenBank/DDBJ databases">
        <title>The genome sequence of Ideonella sp. 4Y11.</title>
        <authorList>
            <person name="Liu Y."/>
        </authorList>
    </citation>
    <scope>NUCLEOTIDE SEQUENCE</scope>
    <source>
        <strain evidence="3">4Y11</strain>
    </source>
</reference>
<dbReference type="Pfam" id="PF10728">
    <property type="entry name" value="DUF2520"/>
    <property type="match status" value="1"/>
</dbReference>
<evidence type="ECO:0000259" key="2">
    <source>
        <dbReference type="Pfam" id="PF10728"/>
    </source>
</evidence>
<dbReference type="InterPro" id="IPR008927">
    <property type="entry name" value="6-PGluconate_DH-like_C_sf"/>
</dbReference>
<sequence>MTRLNLVGAGRVGRTLARLWQRAGVMQVQAVLTRQADSAAQAVAVIGAGRPVDRLDDMPPADLWLLAVPDTQIAPVAAALAAAGQPPAIAWHASGFLPASEAAPLQAAGWSVASTHPALSFADVDQASAQFPGTLCALEGDAPAVALARHAFQAIGGQCVDLAAADKPLYHAAAVFASNFAPVLQAVAAGLWRDVGLPAERADALAAGFLQRAAANLQALGPRGALTGPAARGDTRVLAEQGAALAAHDPLLGQAYAALSALAQRLAAQSR</sequence>
<dbReference type="InterPro" id="IPR036291">
    <property type="entry name" value="NAD(P)-bd_dom_sf"/>
</dbReference>
<feature type="domain" description="DUF2520" evidence="2">
    <location>
        <begin position="135"/>
        <end position="261"/>
    </location>
</feature>
<gene>
    <name evidence="3" type="ORF">KAK06_08935</name>
</gene>
<organism evidence="3 4">
    <name type="scientific">Ideonella aquatica</name>
    <dbReference type="NCBI Taxonomy" id="2824119"/>
    <lineage>
        <taxon>Bacteria</taxon>
        <taxon>Pseudomonadati</taxon>
        <taxon>Pseudomonadota</taxon>
        <taxon>Betaproteobacteria</taxon>
        <taxon>Burkholderiales</taxon>
        <taxon>Sphaerotilaceae</taxon>
        <taxon>Ideonella</taxon>
    </lineage>
</organism>
<dbReference type="InterPro" id="IPR019665">
    <property type="entry name" value="OxRdtase/DH_put_Rossmann_dom"/>
</dbReference>
<feature type="domain" description="Putative oxidoreductase/dehydrogenase Rossmann-like" evidence="1">
    <location>
        <begin position="5"/>
        <end position="112"/>
    </location>
</feature>
<dbReference type="Pfam" id="PF10727">
    <property type="entry name" value="Rossmann-like"/>
    <property type="match status" value="1"/>
</dbReference>
<accession>A0A941BKX6</accession>
<evidence type="ECO:0000313" key="4">
    <source>
        <dbReference type="Proteomes" id="UP000678374"/>
    </source>
</evidence>
<protein>
    <submittedName>
        <fullName evidence="3">DUF2520 domain-containing protein</fullName>
    </submittedName>
</protein>
<proteinExistence type="predicted"/>
<dbReference type="SUPFAM" id="SSF51735">
    <property type="entry name" value="NAD(P)-binding Rossmann-fold domains"/>
    <property type="match status" value="1"/>
</dbReference>
<dbReference type="AlphaFoldDB" id="A0A941BKX6"/>
<dbReference type="Gene3D" id="3.40.50.720">
    <property type="entry name" value="NAD(P)-binding Rossmann-like Domain"/>
    <property type="match status" value="1"/>
</dbReference>
<evidence type="ECO:0000259" key="1">
    <source>
        <dbReference type="Pfam" id="PF10727"/>
    </source>
</evidence>
<evidence type="ECO:0000313" key="3">
    <source>
        <dbReference type="EMBL" id="MBQ0959084.1"/>
    </source>
</evidence>
<dbReference type="Proteomes" id="UP000678374">
    <property type="component" value="Unassembled WGS sequence"/>
</dbReference>